<dbReference type="PANTHER" id="PTHR24287:SF1">
    <property type="entry name" value="P450, PUTATIVE (EUROFUNG)-RELATED"/>
    <property type="match status" value="1"/>
</dbReference>
<dbReference type="AlphaFoldDB" id="A0A8I3A9H6"/>
<sequence>MELPPGIVYIIANAPRIALPPALVFCGIQLWNTFSDVHMPIWLQVPLCIASFPLILVCGAVYGDFRDRRQAAMKGAILAPQVPSKWPGGLDLLLVSIRNFRGGYMGEVVEQQCKDNGNAVSFKILWENRIFTTEPEHVKAILATQFNSFAKGPIFYDSALSLLGTGVFNSDGDIWKFHRSMTRPFFNRDRISDFEIFEKHADDAIGQLKVRLRQGYPVDFQDMISRFTLDSATEFLFGKDVCSLSAGLVYPPNSPLAANVAFQNHPANQFAHAFLEAQLATAYRGRFGKSWRLFELWNDRVKKDMRVCHKFIDPILEEALSKKKALKETGLIPEKNEKERMVVEGETLLDHLVNYTEDISVIRDEILNIMIAGRDTTAGTLTCVIWMLSQHPNVLHKLREEILTAVGTSRSPTLEDLREMKYLRAVINETLRLYPPVPFNGRTSVAPTVLPAAKGGQPIYVPANTSVRYSVFLIQRRKDLWGPDADEFDPDRFLDERLHKYLTPNPFIFVPFNAGPRICLGQQFAYNEVSYFLVRLLQVFSSVSLAEDVQTLAPADWAKAPGRKGVEKAIVRGHLTMYIHDGLWVRMEEASSNA</sequence>
<evidence type="ECO:0000256" key="5">
    <source>
        <dbReference type="ARBA" id="ARBA00023002"/>
    </source>
</evidence>
<name>A0A8I3A9H6_9AGAM</name>
<comment type="cofactor">
    <cofactor evidence="1 8">
        <name>heme</name>
        <dbReference type="ChEBI" id="CHEBI:30413"/>
    </cofactor>
</comment>
<evidence type="ECO:0000256" key="10">
    <source>
        <dbReference type="SAM" id="Phobius"/>
    </source>
</evidence>
<dbReference type="EMBL" id="JAGFBS010000015">
    <property type="protein sequence ID" value="KAG6375138.1"/>
    <property type="molecule type" value="Genomic_DNA"/>
</dbReference>
<keyword evidence="6 8" id="KW-0408">Iron</keyword>
<dbReference type="OrthoDB" id="1470350at2759"/>
<evidence type="ECO:0000313" key="13">
    <source>
        <dbReference type="Proteomes" id="UP000683000"/>
    </source>
</evidence>
<dbReference type="Proteomes" id="UP000683000">
    <property type="component" value="Unassembled WGS sequence"/>
</dbReference>
<evidence type="ECO:0000256" key="9">
    <source>
        <dbReference type="RuleBase" id="RU000461"/>
    </source>
</evidence>
<evidence type="ECO:0000313" key="11">
    <source>
        <dbReference type="EMBL" id="KAG6374892.1"/>
    </source>
</evidence>
<keyword evidence="13" id="KW-1185">Reference proteome</keyword>
<dbReference type="GO" id="GO:0005506">
    <property type="term" value="F:iron ion binding"/>
    <property type="evidence" value="ECO:0007669"/>
    <property type="project" value="InterPro"/>
</dbReference>
<protein>
    <submittedName>
        <fullName evidence="12">Cytochrome P450</fullName>
    </submittedName>
</protein>
<dbReference type="InterPro" id="IPR001128">
    <property type="entry name" value="Cyt_P450"/>
</dbReference>
<comment type="similarity">
    <text evidence="2 9">Belongs to the cytochrome P450 family.</text>
</comment>
<evidence type="ECO:0000313" key="12">
    <source>
        <dbReference type="EMBL" id="KAG6375138.1"/>
    </source>
</evidence>
<dbReference type="PANTHER" id="PTHR24287">
    <property type="entry name" value="P450, PUTATIVE (EUROFUNG)-RELATED"/>
    <property type="match status" value="1"/>
</dbReference>
<keyword evidence="5 9" id="KW-0560">Oxidoreductase</keyword>
<dbReference type="GO" id="GO:0020037">
    <property type="term" value="F:heme binding"/>
    <property type="evidence" value="ECO:0007669"/>
    <property type="project" value="InterPro"/>
</dbReference>
<dbReference type="GO" id="GO:0016705">
    <property type="term" value="F:oxidoreductase activity, acting on paired donors, with incorporation or reduction of molecular oxygen"/>
    <property type="evidence" value="ECO:0007669"/>
    <property type="project" value="InterPro"/>
</dbReference>
<organism evidence="12 13">
    <name type="scientific">Boletus reticuloceps</name>
    <dbReference type="NCBI Taxonomy" id="495285"/>
    <lineage>
        <taxon>Eukaryota</taxon>
        <taxon>Fungi</taxon>
        <taxon>Dikarya</taxon>
        <taxon>Basidiomycota</taxon>
        <taxon>Agaricomycotina</taxon>
        <taxon>Agaricomycetes</taxon>
        <taxon>Agaricomycetidae</taxon>
        <taxon>Boletales</taxon>
        <taxon>Boletineae</taxon>
        <taxon>Boletaceae</taxon>
        <taxon>Boletoideae</taxon>
        <taxon>Boletus</taxon>
    </lineage>
</organism>
<keyword evidence="7 9" id="KW-0503">Monooxygenase</keyword>
<dbReference type="Gene3D" id="1.10.630.10">
    <property type="entry name" value="Cytochrome P450"/>
    <property type="match status" value="1"/>
</dbReference>
<keyword evidence="10" id="KW-0812">Transmembrane</keyword>
<dbReference type="GO" id="GO:0004497">
    <property type="term" value="F:monooxygenase activity"/>
    <property type="evidence" value="ECO:0007669"/>
    <property type="project" value="UniProtKB-KW"/>
</dbReference>
<dbReference type="CDD" id="cd11063">
    <property type="entry name" value="CYP52"/>
    <property type="match status" value="1"/>
</dbReference>
<dbReference type="InterPro" id="IPR047146">
    <property type="entry name" value="Cyt_P450_E_CYP52_fungi"/>
</dbReference>
<evidence type="ECO:0000256" key="6">
    <source>
        <dbReference type="ARBA" id="ARBA00023004"/>
    </source>
</evidence>
<accession>A0A8I3A9H6</accession>
<keyword evidence="10" id="KW-1133">Transmembrane helix</keyword>
<keyword evidence="4 8" id="KW-0479">Metal-binding</keyword>
<dbReference type="PRINTS" id="PR00385">
    <property type="entry name" value="P450"/>
</dbReference>
<dbReference type="SUPFAM" id="SSF48264">
    <property type="entry name" value="Cytochrome P450"/>
    <property type="match status" value="1"/>
</dbReference>
<comment type="caution">
    <text evidence="12">The sequence shown here is derived from an EMBL/GenBank/DDBJ whole genome shotgun (WGS) entry which is preliminary data.</text>
</comment>
<dbReference type="EMBL" id="JAGFBS010000016">
    <property type="protein sequence ID" value="KAG6374892.1"/>
    <property type="molecule type" value="Genomic_DNA"/>
</dbReference>
<dbReference type="InterPro" id="IPR017972">
    <property type="entry name" value="Cyt_P450_CS"/>
</dbReference>
<evidence type="ECO:0000256" key="1">
    <source>
        <dbReference type="ARBA" id="ARBA00001971"/>
    </source>
</evidence>
<evidence type="ECO:0000256" key="7">
    <source>
        <dbReference type="ARBA" id="ARBA00023033"/>
    </source>
</evidence>
<keyword evidence="3 8" id="KW-0349">Heme</keyword>
<evidence type="ECO:0000256" key="2">
    <source>
        <dbReference type="ARBA" id="ARBA00010617"/>
    </source>
</evidence>
<evidence type="ECO:0000256" key="4">
    <source>
        <dbReference type="ARBA" id="ARBA00022723"/>
    </source>
</evidence>
<dbReference type="InterPro" id="IPR036396">
    <property type="entry name" value="Cyt_P450_sf"/>
</dbReference>
<proteinExistence type="inferred from homology"/>
<evidence type="ECO:0000256" key="3">
    <source>
        <dbReference type="ARBA" id="ARBA00022617"/>
    </source>
</evidence>
<evidence type="ECO:0000256" key="8">
    <source>
        <dbReference type="PIRSR" id="PIRSR602401-1"/>
    </source>
</evidence>
<reference evidence="12" key="1">
    <citation type="submission" date="2021-03" db="EMBL/GenBank/DDBJ databases">
        <title>Evolutionary innovations through gain and loss of genes in the ectomycorrhizal Boletales.</title>
        <authorList>
            <person name="Wu G."/>
            <person name="Miyauchi S."/>
            <person name="Morin E."/>
            <person name="Yang Z.-L."/>
            <person name="Xu J."/>
            <person name="Martin F.M."/>
        </authorList>
    </citation>
    <scope>NUCLEOTIDE SEQUENCE</scope>
    <source>
        <strain evidence="12">BR01</strain>
    </source>
</reference>
<keyword evidence="10" id="KW-0472">Membrane</keyword>
<dbReference type="PROSITE" id="PS00086">
    <property type="entry name" value="CYTOCHROME_P450"/>
    <property type="match status" value="1"/>
</dbReference>
<feature type="binding site" description="axial binding residue" evidence="8">
    <location>
        <position position="519"/>
    </location>
    <ligand>
        <name>heme</name>
        <dbReference type="ChEBI" id="CHEBI:30413"/>
    </ligand>
    <ligandPart>
        <name>Fe</name>
        <dbReference type="ChEBI" id="CHEBI:18248"/>
    </ligandPart>
</feature>
<gene>
    <name evidence="12" type="ORF">JVT61DRAFT_3344</name>
    <name evidence="11" type="ORF">JVT61DRAFT_3622</name>
</gene>
<dbReference type="PRINTS" id="PR00463">
    <property type="entry name" value="EP450I"/>
</dbReference>
<dbReference type="InterPro" id="IPR002401">
    <property type="entry name" value="Cyt_P450_E_grp-I"/>
</dbReference>
<dbReference type="Pfam" id="PF00067">
    <property type="entry name" value="p450"/>
    <property type="match status" value="1"/>
</dbReference>
<feature type="transmembrane region" description="Helical" evidence="10">
    <location>
        <begin position="41"/>
        <end position="63"/>
    </location>
</feature>